<evidence type="ECO:0000313" key="1">
    <source>
        <dbReference type="EMBL" id="CAG8768729.1"/>
    </source>
</evidence>
<comment type="caution">
    <text evidence="1">The sequence shown here is derived from an EMBL/GenBank/DDBJ whole genome shotgun (WGS) entry which is preliminary data.</text>
</comment>
<evidence type="ECO:0000313" key="2">
    <source>
        <dbReference type="Proteomes" id="UP000789366"/>
    </source>
</evidence>
<dbReference type="EMBL" id="CAJVPW010052731">
    <property type="protein sequence ID" value="CAG8768729.1"/>
    <property type="molecule type" value="Genomic_DNA"/>
</dbReference>
<gene>
    <name evidence="1" type="ORF">SPELUC_LOCUS15635</name>
</gene>
<organism evidence="1 2">
    <name type="scientific">Cetraspora pellucida</name>
    <dbReference type="NCBI Taxonomy" id="1433469"/>
    <lineage>
        <taxon>Eukaryota</taxon>
        <taxon>Fungi</taxon>
        <taxon>Fungi incertae sedis</taxon>
        <taxon>Mucoromycota</taxon>
        <taxon>Glomeromycotina</taxon>
        <taxon>Glomeromycetes</taxon>
        <taxon>Diversisporales</taxon>
        <taxon>Gigasporaceae</taxon>
        <taxon>Cetraspora</taxon>
    </lineage>
</organism>
<feature type="non-terminal residue" evidence="1">
    <location>
        <position position="1"/>
    </location>
</feature>
<proteinExistence type="predicted"/>
<sequence length="146" mass="16820">NEQHIFVMQYANDGNLKSYLIYNKHKSSLDDKISFNKAILKGLEFLHNNDILHRDLHSKNVLVHNGKTLLGDFGLSKYLFEENDGHISEVRGREKPENGTPLDYKKIYEDCWCATPSLRPEISEILDRLNILKPSPTYQGDNVSMT</sequence>
<dbReference type="Proteomes" id="UP000789366">
    <property type="component" value="Unassembled WGS sequence"/>
</dbReference>
<feature type="non-terminal residue" evidence="1">
    <location>
        <position position="146"/>
    </location>
</feature>
<accession>A0ACA9QXM0</accession>
<name>A0ACA9QXM0_9GLOM</name>
<protein>
    <submittedName>
        <fullName evidence="1">17438_t:CDS:1</fullName>
    </submittedName>
</protein>
<keyword evidence="2" id="KW-1185">Reference proteome</keyword>
<reference evidence="1" key="1">
    <citation type="submission" date="2021-06" db="EMBL/GenBank/DDBJ databases">
        <authorList>
            <person name="Kallberg Y."/>
            <person name="Tangrot J."/>
            <person name="Rosling A."/>
        </authorList>
    </citation>
    <scope>NUCLEOTIDE SEQUENCE</scope>
    <source>
        <strain evidence="1">28 12/20/2015</strain>
    </source>
</reference>